<organism evidence="1 2">
    <name type="scientific">Trichostrongylus colubriformis</name>
    <name type="common">Black scour worm</name>
    <dbReference type="NCBI Taxonomy" id="6319"/>
    <lineage>
        <taxon>Eukaryota</taxon>
        <taxon>Metazoa</taxon>
        <taxon>Ecdysozoa</taxon>
        <taxon>Nematoda</taxon>
        <taxon>Chromadorea</taxon>
        <taxon>Rhabditida</taxon>
        <taxon>Rhabditina</taxon>
        <taxon>Rhabditomorpha</taxon>
        <taxon>Strongyloidea</taxon>
        <taxon>Trichostrongylidae</taxon>
        <taxon>Trichostrongylus</taxon>
    </lineage>
</organism>
<accession>A0AAN8F9N4</accession>
<evidence type="ECO:0000313" key="1">
    <source>
        <dbReference type="EMBL" id="KAK5975606.1"/>
    </source>
</evidence>
<dbReference type="Proteomes" id="UP001331761">
    <property type="component" value="Unassembled WGS sequence"/>
</dbReference>
<gene>
    <name evidence="1" type="ORF">GCK32_020234</name>
</gene>
<name>A0AAN8F9N4_TRICO</name>
<keyword evidence="2" id="KW-1185">Reference proteome</keyword>
<proteinExistence type="predicted"/>
<reference evidence="1 2" key="1">
    <citation type="submission" date="2019-10" db="EMBL/GenBank/DDBJ databases">
        <title>Assembly and Annotation for the nematode Trichostrongylus colubriformis.</title>
        <authorList>
            <person name="Martin J."/>
        </authorList>
    </citation>
    <scope>NUCLEOTIDE SEQUENCE [LARGE SCALE GENOMIC DNA]</scope>
    <source>
        <strain evidence="1">G859</strain>
        <tissue evidence="1">Whole worm</tissue>
    </source>
</reference>
<sequence>MASFLSLSQLKKCSLCAAYNKDARDFSKIPNAVGVAK</sequence>
<dbReference type="AlphaFoldDB" id="A0AAN8F9N4"/>
<protein>
    <submittedName>
        <fullName evidence="1">Uncharacterized protein</fullName>
    </submittedName>
</protein>
<dbReference type="EMBL" id="WIXE01012857">
    <property type="protein sequence ID" value="KAK5975606.1"/>
    <property type="molecule type" value="Genomic_DNA"/>
</dbReference>
<evidence type="ECO:0000313" key="2">
    <source>
        <dbReference type="Proteomes" id="UP001331761"/>
    </source>
</evidence>
<comment type="caution">
    <text evidence="1">The sequence shown here is derived from an EMBL/GenBank/DDBJ whole genome shotgun (WGS) entry which is preliminary data.</text>
</comment>